<dbReference type="Proteomes" id="UP000178912">
    <property type="component" value="Unassembled WGS sequence"/>
</dbReference>
<dbReference type="EMBL" id="FJUX01000037">
    <property type="protein sequence ID" value="CZS98572.1"/>
    <property type="molecule type" value="Genomic_DNA"/>
</dbReference>
<keyword evidence="2" id="KW-1185">Reference proteome</keyword>
<dbReference type="AlphaFoldDB" id="A0A1E1KKP6"/>
<reference evidence="2" key="1">
    <citation type="submission" date="2016-03" db="EMBL/GenBank/DDBJ databases">
        <authorList>
            <person name="Guldener U."/>
        </authorList>
    </citation>
    <scope>NUCLEOTIDE SEQUENCE [LARGE SCALE GENOMIC DNA]</scope>
    <source>
        <strain evidence="2">04CH-RAC-A.6.1</strain>
    </source>
</reference>
<proteinExistence type="predicted"/>
<evidence type="ECO:0000313" key="2">
    <source>
        <dbReference type="Proteomes" id="UP000178912"/>
    </source>
</evidence>
<evidence type="ECO:0000313" key="1">
    <source>
        <dbReference type="EMBL" id="CZS98572.1"/>
    </source>
</evidence>
<gene>
    <name evidence="1" type="ORF">RAG0_07249</name>
</gene>
<accession>A0A1E1KKP6</accession>
<sequence>MAYLSNTYPKTSISNQIENKIDKSASISIRDSAEQRDYSAEEGFTMSSTARAMKTGYLREFATAEISANLNGSVAQS</sequence>
<protein>
    <submittedName>
        <fullName evidence="1">Uncharacterized protein</fullName>
    </submittedName>
</protein>
<organism evidence="1 2">
    <name type="scientific">Rhynchosporium agropyri</name>
    <dbReference type="NCBI Taxonomy" id="914238"/>
    <lineage>
        <taxon>Eukaryota</taxon>
        <taxon>Fungi</taxon>
        <taxon>Dikarya</taxon>
        <taxon>Ascomycota</taxon>
        <taxon>Pezizomycotina</taxon>
        <taxon>Leotiomycetes</taxon>
        <taxon>Helotiales</taxon>
        <taxon>Ploettnerulaceae</taxon>
        <taxon>Rhynchosporium</taxon>
    </lineage>
</organism>
<name>A0A1E1KKP6_9HELO</name>